<proteinExistence type="predicted"/>
<comment type="caution">
    <text evidence="2">The sequence shown here is derived from an EMBL/GenBank/DDBJ whole genome shotgun (WGS) entry which is preliminary data.</text>
</comment>
<dbReference type="Pfam" id="PF00856">
    <property type="entry name" value="SET"/>
    <property type="match status" value="1"/>
</dbReference>
<keyword evidence="3" id="KW-1185">Reference proteome</keyword>
<dbReference type="SMART" id="SM00317">
    <property type="entry name" value="SET"/>
    <property type="match status" value="1"/>
</dbReference>
<evidence type="ECO:0000313" key="2">
    <source>
        <dbReference type="EMBL" id="CAK0781072.1"/>
    </source>
</evidence>
<dbReference type="PROSITE" id="PS50280">
    <property type="entry name" value="SET"/>
    <property type="match status" value="1"/>
</dbReference>
<dbReference type="Gene3D" id="2.170.270.10">
    <property type="entry name" value="SET domain"/>
    <property type="match status" value="1"/>
</dbReference>
<protein>
    <recommendedName>
        <fullName evidence="1">SET domain-containing protein</fullName>
    </recommendedName>
</protein>
<gene>
    <name evidence="2" type="ORF">CVIRNUC_005277</name>
</gene>
<organism evidence="2 3">
    <name type="scientific">Coccomyxa viridis</name>
    <dbReference type="NCBI Taxonomy" id="1274662"/>
    <lineage>
        <taxon>Eukaryota</taxon>
        <taxon>Viridiplantae</taxon>
        <taxon>Chlorophyta</taxon>
        <taxon>core chlorophytes</taxon>
        <taxon>Trebouxiophyceae</taxon>
        <taxon>Trebouxiophyceae incertae sedis</taxon>
        <taxon>Coccomyxaceae</taxon>
        <taxon>Coccomyxa</taxon>
    </lineage>
</organism>
<accession>A0AAV1I3W3</accession>
<dbReference type="AlphaFoldDB" id="A0AAV1I3W3"/>
<sequence>MIGLQASDSTSFAVDWPLQFAVSGLLLSLACWTERPRGWADSDLIEVKESEVHGRGVFVKADVPKGTILGTYPGRRRSSAEVMRKVQYAPDTRQYIFHLRQALYLDPTDQKGQPSRNPSPGLPWLSIDPSMAYVNEPTPGSSNVNLEIVDGLDGDVMFRAVQELKKGEELYIDYGRLYDRSTYRKDQ</sequence>
<dbReference type="Proteomes" id="UP001314263">
    <property type="component" value="Unassembled WGS sequence"/>
</dbReference>
<evidence type="ECO:0000313" key="3">
    <source>
        <dbReference type="Proteomes" id="UP001314263"/>
    </source>
</evidence>
<dbReference type="InterPro" id="IPR046341">
    <property type="entry name" value="SET_dom_sf"/>
</dbReference>
<evidence type="ECO:0000259" key="1">
    <source>
        <dbReference type="PROSITE" id="PS50280"/>
    </source>
</evidence>
<dbReference type="EMBL" id="CAUYUE010000006">
    <property type="protein sequence ID" value="CAK0781072.1"/>
    <property type="molecule type" value="Genomic_DNA"/>
</dbReference>
<dbReference type="InterPro" id="IPR001214">
    <property type="entry name" value="SET_dom"/>
</dbReference>
<dbReference type="SUPFAM" id="SSF82199">
    <property type="entry name" value="SET domain"/>
    <property type="match status" value="1"/>
</dbReference>
<reference evidence="2 3" key="1">
    <citation type="submission" date="2023-10" db="EMBL/GenBank/DDBJ databases">
        <authorList>
            <person name="Maclean D."/>
            <person name="Macfadyen A."/>
        </authorList>
    </citation>
    <scope>NUCLEOTIDE SEQUENCE [LARGE SCALE GENOMIC DNA]</scope>
</reference>
<name>A0AAV1I3W3_9CHLO</name>
<feature type="domain" description="SET" evidence="1">
    <location>
        <begin position="43"/>
        <end position="175"/>
    </location>
</feature>